<comment type="caution">
    <text evidence="2">The sequence shown here is derived from an EMBL/GenBank/DDBJ whole genome shotgun (WGS) entry which is preliminary data.</text>
</comment>
<accession>A0ABU6ZSM3</accession>
<keyword evidence="3" id="KW-1185">Reference proteome</keyword>
<dbReference type="Proteomes" id="UP001341840">
    <property type="component" value="Unassembled WGS sequence"/>
</dbReference>
<feature type="compositionally biased region" description="Polar residues" evidence="1">
    <location>
        <begin position="91"/>
        <end position="107"/>
    </location>
</feature>
<dbReference type="EMBL" id="JASCZI010273511">
    <property type="protein sequence ID" value="MED6224956.1"/>
    <property type="molecule type" value="Genomic_DNA"/>
</dbReference>
<feature type="compositionally biased region" description="Basic and acidic residues" evidence="1">
    <location>
        <begin position="67"/>
        <end position="85"/>
    </location>
</feature>
<protein>
    <submittedName>
        <fullName evidence="2">Uncharacterized protein</fullName>
    </submittedName>
</protein>
<organism evidence="2 3">
    <name type="scientific">Stylosanthes scabra</name>
    <dbReference type="NCBI Taxonomy" id="79078"/>
    <lineage>
        <taxon>Eukaryota</taxon>
        <taxon>Viridiplantae</taxon>
        <taxon>Streptophyta</taxon>
        <taxon>Embryophyta</taxon>
        <taxon>Tracheophyta</taxon>
        <taxon>Spermatophyta</taxon>
        <taxon>Magnoliopsida</taxon>
        <taxon>eudicotyledons</taxon>
        <taxon>Gunneridae</taxon>
        <taxon>Pentapetalae</taxon>
        <taxon>rosids</taxon>
        <taxon>fabids</taxon>
        <taxon>Fabales</taxon>
        <taxon>Fabaceae</taxon>
        <taxon>Papilionoideae</taxon>
        <taxon>50 kb inversion clade</taxon>
        <taxon>dalbergioids sensu lato</taxon>
        <taxon>Dalbergieae</taxon>
        <taxon>Pterocarpus clade</taxon>
        <taxon>Stylosanthes</taxon>
    </lineage>
</organism>
<evidence type="ECO:0000313" key="2">
    <source>
        <dbReference type="EMBL" id="MED6224956.1"/>
    </source>
</evidence>
<feature type="region of interest" description="Disordered" evidence="1">
    <location>
        <begin position="50"/>
        <end position="123"/>
    </location>
</feature>
<reference evidence="2 3" key="1">
    <citation type="journal article" date="2023" name="Plants (Basel)">
        <title>Bridging the Gap: Combining Genomics and Transcriptomics Approaches to Understand Stylosanthes scabra, an Orphan Legume from the Brazilian Caatinga.</title>
        <authorList>
            <person name="Ferreira-Neto J.R.C."/>
            <person name="da Silva M.D."/>
            <person name="Binneck E."/>
            <person name="de Melo N.F."/>
            <person name="da Silva R.H."/>
            <person name="de Melo A.L.T.M."/>
            <person name="Pandolfi V."/>
            <person name="Bustamante F.O."/>
            <person name="Brasileiro-Vidal A.C."/>
            <person name="Benko-Iseppon A.M."/>
        </authorList>
    </citation>
    <scope>NUCLEOTIDE SEQUENCE [LARGE SCALE GENOMIC DNA]</scope>
    <source>
        <tissue evidence="2">Leaves</tissue>
    </source>
</reference>
<feature type="compositionally biased region" description="Polar residues" evidence="1">
    <location>
        <begin position="50"/>
        <end position="64"/>
    </location>
</feature>
<name>A0ABU6ZSM3_9FABA</name>
<evidence type="ECO:0000256" key="1">
    <source>
        <dbReference type="SAM" id="MobiDB-lite"/>
    </source>
</evidence>
<proteinExistence type="predicted"/>
<gene>
    <name evidence="2" type="ORF">PIB30_089123</name>
</gene>
<sequence length="123" mass="14075">MVSSRSRFLSSIFVAIIHCHSFRVEPPPFSLPFSHVSPVSCSTTVFSITRKTKNSPTKKATNKGQIGRRDGDMTMEVRRSRERGKLMKSSYGGTQWNGERQGMSMTHETQRYGQELQYERQRG</sequence>
<evidence type="ECO:0000313" key="3">
    <source>
        <dbReference type="Proteomes" id="UP001341840"/>
    </source>
</evidence>